<dbReference type="Gene3D" id="3.40.1260.10">
    <property type="entry name" value="DsrEFH-like"/>
    <property type="match status" value="1"/>
</dbReference>
<dbReference type="EMBL" id="CP012023">
    <property type="protein sequence ID" value="ALI55919.1"/>
    <property type="molecule type" value="Genomic_DNA"/>
</dbReference>
<reference evidence="2" key="1">
    <citation type="submission" date="2015-05" db="EMBL/GenBank/DDBJ databases">
        <authorList>
            <person name="Oh H.-M."/>
            <person name="Yang J.-A."/>
            <person name="Cho J.-C."/>
            <person name="Kang I."/>
        </authorList>
    </citation>
    <scope>NUCLEOTIDE SEQUENCE [LARGE SCALE GENOMIC DNA]</scope>
    <source>
        <strain evidence="2">IMCC 12053</strain>
    </source>
</reference>
<sequence>MIKSIATAAILAAMTLGAHAEGLTHKIAFHVNQNDPQVMNMTLNNVANAKAYYDSVGDEVIIEVVAYGPGLNMYVADKSPVADRIATMSLESDTISFSACGNTHAAMSKKAGADVALISEAHLVPSGVVRLVELQEDDYSYIRP</sequence>
<dbReference type="InterPro" id="IPR027396">
    <property type="entry name" value="DsrEFH-like"/>
</dbReference>
<proteinExistence type="predicted"/>
<dbReference type="PANTHER" id="PTHR37691:SF1">
    <property type="entry name" value="BLR3518 PROTEIN"/>
    <property type="match status" value="1"/>
</dbReference>
<dbReference type="STRING" id="1397108.IMCC12053_1972"/>
<dbReference type="OrthoDB" id="5794490at2"/>
<dbReference type="RefSeq" id="WP_062218522.1">
    <property type="nucleotide sequence ID" value="NZ_CP012023.1"/>
</dbReference>
<dbReference type="PATRIC" id="fig|1397108.4.peg.2015"/>
<gene>
    <name evidence="1" type="ORF">IMCC12053_1972</name>
</gene>
<evidence type="ECO:0000313" key="1">
    <source>
        <dbReference type="EMBL" id="ALI55919.1"/>
    </source>
</evidence>
<protein>
    <submittedName>
        <fullName evidence="1">Uncharacterized protein</fullName>
    </submittedName>
</protein>
<dbReference type="Proteomes" id="UP000064920">
    <property type="component" value="Chromosome"/>
</dbReference>
<accession>A0A0N9ZQH7</accession>
<keyword evidence="2" id="KW-1185">Reference proteome</keyword>
<organism evidence="1 2">
    <name type="scientific">Celeribacter marinus</name>
    <dbReference type="NCBI Taxonomy" id="1397108"/>
    <lineage>
        <taxon>Bacteria</taxon>
        <taxon>Pseudomonadati</taxon>
        <taxon>Pseudomonadota</taxon>
        <taxon>Alphaproteobacteria</taxon>
        <taxon>Rhodobacterales</taxon>
        <taxon>Roseobacteraceae</taxon>
        <taxon>Celeribacter</taxon>
    </lineage>
</organism>
<dbReference type="SUPFAM" id="SSF75169">
    <property type="entry name" value="DsrEFH-like"/>
    <property type="match status" value="1"/>
</dbReference>
<dbReference type="AlphaFoldDB" id="A0A0N9ZQH7"/>
<name>A0A0N9ZQH7_9RHOB</name>
<evidence type="ECO:0000313" key="2">
    <source>
        <dbReference type="Proteomes" id="UP000064920"/>
    </source>
</evidence>
<dbReference type="KEGG" id="cmar:IMCC12053_1972"/>
<dbReference type="PANTHER" id="PTHR37691">
    <property type="entry name" value="BLR3518 PROTEIN"/>
    <property type="match status" value="1"/>
</dbReference>